<dbReference type="RefSeq" id="WP_286135543.1">
    <property type="nucleotide sequence ID" value="NZ_BRPL01000002.1"/>
</dbReference>
<sequence>MSAKKSQLTKADLEALEQKYQAQPQNSVISHAVMENGINKVAYDPNEKQRLNRVFSDEIKTGNVSDQKRSGRCWLFAALNVIRHHVAKKYNIKNFELSQSYLFFWDRVERANFYFDRILKTADRPTDDRELSYFLELPDDDGGEWAMAIGLIQKYGVMPTSAFPESYVADHTSDFGATLELKLRRDGIVLRKMVKNHASDDEIKQTRHQMLSEVYRMSAYAFGVPPKKFDFEYRDDKNKYHVDRGLTPKLFYEKYIDIDLDDYVVLSNYPDKKMGQLYASPDDDNVVGGAPIQFLNLPMKDLKRTAIKQIQKGEGVWFGNDVEQQMAQKDGYLDANLYRRSDLFDVDLKMSKKDRFEIHEATESHAMTFTGVDIVDNQPTKWKVENSWGGKVGENGYFIMTDDWMNDYVYQVVVRKEYLTKKQQALLTQKPVNLMPWE</sequence>
<feature type="active site" evidence="6">
    <location>
        <position position="73"/>
    </location>
</feature>
<evidence type="ECO:0000313" key="8">
    <source>
        <dbReference type="Proteomes" id="UP001144204"/>
    </source>
</evidence>
<comment type="caution">
    <text evidence="7">The sequence shown here is derived from an EMBL/GenBank/DDBJ whole genome shotgun (WGS) entry which is preliminary data.</text>
</comment>
<dbReference type="EMBL" id="BRPL01000002">
    <property type="protein sequence ID" value="GLB46083.1"/>
    <property type="molecule type" value="Genomic_DNA"/>
</dbReference>
<protein>
    <recommendedName>
        <fullName evidence="5">Aminopeptidase</fullName>
    </recommendedName>
</protein>
<dbReference type="SUPFAM" id="SSF54001">
    <property type="entry name" value="Cysteine proteinases"/>
    <property type="match status" value="1"/>
</dbReference>
<evidence type="ECO:0000256" key="3">
    <source>
        <dbReference type="ARBA" id="ARBA00022801"/>
    </source>
</evidence>
<dbReference type="GO" id="GO:0006508">
    <property type="term" value="P:proteolysis"/>
    <property type="evidence" value="ECO:0007669"/>
    <property type="project" value="UniProtKB-KW"/>
</dbReference>
<keyword evidence="2 5" id="KW-0645">Protease</keyword>
<reference evidence="7" key="2">
    <citation type="journal article" date="2023" name="PLoS ONE">
        <title>Philodulcilactobacillus myokoensis gen. nov., sp. nov., a fructophilic, acidophilic, and agar-phobic lactic acid bacterium isolated from fermented vegetable extracts.</title>
        <authorList>
            <person name="Kouya T."/>
            <person name="Ishiyama Y."/>
            <person name="Ohashi S."/>
            <person name="Kumakubo R."/>
            <person name="Yamazaki T."/>
            <person name="Otaki T."/>
        </authorList>
    </citation>
    <scope>NUCLEOTIDE SEQUENCE</scope>
    <source>
        <strain evidence="7">WR16-4</strain>
    </source>
</reference>
<evidence type="ECO:0000256" key="2">
    <source>
        <dbReference type="ARBA" id="ARBA00022670"/>
    </source>
</evidence>
<dbReference type="InterPro" id="IPR038765">
    <property type="entry name" value="Papain-like_cys_pep_sf"/>
</dbReference>
<name>A0A9W6AZR8_9LACO</name>
<gene>
    <name evidence="7" type="primary">pepG</name>
    <name evidence="7" type="ORF">WR164_00620</name>
</gene>
<comment type="similarity">
    <text evidence="5">Belongs to the peptidase C1 family.</text>
</comment>
<dbReference type="InterPro" id="IPR004134">
    <property type="entry name" value="Peptidase_C1B"/>
</dbReference>
<evidence type="ECO:0000256" key="4">
    <source>
        <dbReference type="ARBA" id="ARBA00022807"/>
    </source>
</evidence>
<feature type="active site" evidence="6">
    <location>
        <position position="386"/>
    </location>
</feature>
<dbReference type="GO" id="GO:0009636">
    <property type="term" value="P:response to toxic substance"/>
    <property type="evidence" value="ECO:0007669"/>
    <property type="project" value="TreeGrafter"/>
</dbReference>
<proteinExistence type="inferred from homology"/>
<keyword evidence="3 5" id="KW-0378">Hydrolase</keyword>
<evidence type="ECO:0000256" key="1">
    <source>
        <dbReference type="ARBA" id="ARBA00004496"/>
    </source>
</evidence>
<dbReference type="CDD" id="cd00585">
    <property type="entry name" value="Peptidase_C1B"/>
    <property type="match status" value="1"/>
</dbReference>
<keyword evidence="8" id="KW-1185">Reference proteome</keyword>
<dbReference type="Gene3D" id="3.90.70.10">
    <property type="entry name" value="Cysteine proteinases"/>
    <property type="match status" value="1"/>
</dbReference>
<organism evidence="7 8">
    <name type="scientific">Philodulcilactobacillus myokoensis</name>
    <dbReference type="NCBI Taxonomy" id="2929573"/>
    <lineage>
        <taxon>Bacteria</taxon>
        <taxon>Bacillati</taxon>
        <taxon>Bacillota</taxon>
        <taxon>Bacilli</taxon>
        <taxon>Lactobacillales</taxon>
        <taxon>Lactobacillaceae</taxon>
        <taxon>Philodulcilactobacillus</taxon>
    </lineage>
</organism>
<dbReference type="PIRSF" id="PIRSF005700">
    <property type="entry name" value="PepC"/>
    <property type="match status" value="1"/>
</dbReference>
<evidence type="ECO:0000256" key="6">
    <source>
        <dbReference type="PIRSR" id="PIRSR005700-1"/>
    </source>
</evidence>
<dbReference type="Proteomes" id="UP001144204">
    <property type="component" value="Unassembled WGS sequence"/>
</dbReference>
<evidence type="ECO:0000256" key="5">
    <source>
        <dbReference type="PIRNR" id="PIRNR005700"/>
    </source>
</evidence>
<dbReference type="GO" id="GO:0005737">
    <property type="term" value="C:cytoplasm"/>
    <property type="evidence" value="ECO:0007669"/>
    <property type="project" value="UniProtKB-SubCell"/>
</dbReference>
<keyword evidence="5 7" id="KW-0031">Aminopeptidase</keyword>
<dbReference type="AlphaFoldDB" id="A0A9W6AZR8"/>
<keyword evidence="4 5" id="KW-0788">Thiol protease</keyword>
<comment type="subcellular location">
    <subcellularLocation>
        <location evidence="1">Cytoplasm</location>
    </subcellularLocation>
</comment>
<evidence type="ECO:0000313" key="7">
    <source>
        <dbReference type="EMBL" id="GLB46083.1"/>
    </source>
</evidence>
<accession>A0A9W6AZR8</accession>
<dbReference type="PROSITE" id="PS00139">
    <property type="entry name" value="THIOL_PROTEASE_CYS"/>
    <property type="match status" value="1"/>
</dbReference>
<dbReference type="PANTHER" id="PTHR10363:SF2">
    <property type="entry name" value="BLEOMYCIN HYDROLASE"/>
    <property type="match status" value="1"/>
</dbReference>
<dbReference type="GO" id="GO:0070005">
    <property type="term" value="F:cysteine-type aminopeptidase activity"/>
    <property type="evidence" value="ECO:0007669"/>
    <property type="project" value="InterPro"/>
</dbReference>
<dbReference type="Pfam" id="PF03051">
    <property type="entry name" value="Peptidase_C1_2"/>
    <property type="match status" value="1"/>
</dbReference>
<feature type="active site" evidence="6">
    <location>
        <position position="365"/>
    </location>
</feature>
<reference evidence="7" key="1">
    <citation type="submission" date="2022-07" db="EMBL/GenBank/DDBJ databases">
        <authorList>
            <person name="Kouya T."/>
            <person name="Ishiyama Y."/>
        </authorList>
    </citation>
    <scope>NUCLEOTIDE SEQUENCE</scope>
    <source>
        <strain evidence="7">WR16-4</strain>
    </source>
</reference>
<dbReference type="GO" id="GO:0043418">
    <property type="term" value="P:homocysteine catabolic process"/>
    <property type="evidence" value="ECO:0007669"/>
    <property type="project" value="TreeGrafter"/>
</dbReference>
<dbReference type="PANTHER" id="PTHR10363">
    <property type="entry name" value="BLEOMYCIN HYDROLASE"/>
    <property type="match status" value="1"/>
</dbReference>
<dbReference type="InterPro" id="IPR000169">
    <property type="entry name" value="Pept_cys_AS"/>
</dbReference>